<sequence length="691" mass="78189">MLKPSTLFGQRGFIFSCFDKLIFTYSTRPTPQTHQNYYHLRPDDSYKEQNYEQSIVYSNSQITKFGRCGSTQEAEMVFNRMPVKTVITWTALISAYVENGELAKARKVFDEMPQRNIASWNAMITGYMRNGVGVNEACELFNRMPDRNAVSYTVMVTGFAYAFMFQEAVRLYNDMPRTWREPVCSNALICGYLKAGKLNEALQVFSGMVEKDVVSWTSMIDGYCRKGYTEKARELFNMMPVKNVVSWTAIIRGYMRDGNFIDGFLLFLSMRREKIVRVNPMTLTTIIDACANSGRFVEACQSHGLGLRMGFECDVILCNALISMYGKFGCLDASIKLFNLISEKDIFSWNSMIASYVHAKQIEEAYGLFQIMPRRDVVSWTTMIGGFCVKGDMDKLIHLFNLMPHKDDVTWTTAISGLVNNERPAEAIHWYIRMARGSFRANVFTLSTVISAAACLADLIIGLQLHAQVVKMAMEFDLSVQNSLVTMYSKCGDISDAYSVFMKIASPNVISFNSMITGYAYNGLGQESLHLFKQMENERLQPNEITFLGILSACIHMGFVEQGQEYFRLMKSTYHVEPGPDHYSCMIDLFGRAGLLDQAVDMIHSMPFEPHAGVWGALLTAAQSLLRLDIAELAAEEILRLEPNNATPHVVMSKIYSILGEKEAEEVRWTQKSKGILKTPGCSWIPGDRKQ</sequence>
<dbReference type="RefSeq" id="XP_056699183.1">
    <property type="nucleotide sequence ID" value="XM_056843205.1"/>
</dbReference>
<dbReference type="RefSeq" id="XP_021835873.2">
    <property type="nucleotide sequence ID" value="XM_021980181.2"/>
</dbReference>
<dbReference type="GO" id="GO:0003723">
    <property type="term" value="F:RNA binding"/>
    <property type="evidence" value="ECO:0007669"/>
    <property type="project" value="InterPro"/>
</dbReference>
<evidence type="ECO:0000313" key="7">
    <source>
        <dbReference type="RefSeq" id="XP_056699177.1"/>
    </source>
</evidence>
<evidence type="ECO:0000256" key="1">
    <source>
        <dbReference type="ARBA" id="ARBA00022737"/>
    </source>
</evidence>
<dbReference type="Pfam" id="PF01535">
    <property type="entry name" value="PPR"/>
    <property type="match status" value="12"/>
</dbReference>
<dbReference type="Gene3D" id="1.25.40.10">
    <property type="entry name" value="Tetratricopeptide repeat domain"/>
    <property type="match status" value="6"/>
</dbReference>
<dbReference type="InterPro" id="IPR002885">
    <property type="entry name" value="PPR_rpt"/>
</dbReference>
<dbReference type="Pfam" id="PF20431">
    <property type="entry name" value="E_motif"/>
    <property type="match status" value="1"/>
</dbReference>
<dbReference type="RefSeq" id="XP_056699182.1">
    <property type="nucleotide sequence ID" value="XM_056843204.1"/>
</dbReference>
<dbReference type="InterPro" id="IPR011990">
    <property type="entry name" value="TPR-like_helical_dom_sf"/>
</dbReference>
<dbReference type="PANTHER" id="PTHR47926:SF425">
    <property type="entry name" value="REPEAT (TPR)-LIKE SUPERFAMILY PROTEIN, PUTATIVE-RELATED"/>
    <property type="match status" value="1"/>
</dbReference>
<proteinExistence type="predicted"/>
<keyword evidence="3" id="KW-1185">Reference proteome</keyword>
<dbReference type="Pfam" id="PF13041">
    <property type="entry name" value="PPR_2"/>
    <property type="match status" value="2"/>
</dbReference>
<organism evidence="3 6">
    <name type="scientific">Spinacia oleracea</name>
    <name type="common">Spinach</name>
    <dbReference type="NCBI Taxonomy" id="3562"/>
    <lineage>
        <taxon>Eukaryota</taxon>
        <taxon>Viridiplantae</taxon>
        <taxon>Streptophyta</taxon>
        <taxon>Embryophyta</taxon>
        <taxon>Tracheophyta</taxon>
        <taxon>Spermatophyta</taxon>
        <taxon>Magnoliopsida</taxon>
        <taxon>eudicotyledons</taxon>
        <taxon>Gunneridae</taxon>
        <taxon>Pentapetalae</taxon>
        <taxon>Caryophyllales</taxon>
        <taxon>Chenopodiaceae</taxon>
        <taxon>Chenopodioideae</taxon>
        <taxon>Anserineae</taxon>
        <taxon>Spinacia</taxon>
    </lineage>
</organism>
<dbReference type="InterPro" id="IPR046848">
    <property type="entry name" value="E_motif"/>
</dbReference>
<dbReference type="RefSeq" id="XP_021835876.2">
    <property type="nucleotide sequence ID" value="XM_021980184.2"/>
</dbReference>
<reference evidence="4 5" key="2">
    <citation type="submission" date="2025-05" db="UniProtKB">
        <authorList>
            <consortium name="RefSeq"/>
        </authorList>
    </citation>
    <scope>IDENTIFICATION</scope>
    <source>
        <tissue evidence="4 5">Leaf</tissue>
    </source>
</reference>
<dbReference type="PANTHER" id="PTHR47926">
    <property type="entry name" value="PENTATRICOPEPTIDE REPEAT-CONTAINING PROTEIN"/>
    <property type="match status" value="1"/>
</dbReference>
<dbReference type="RefSeq" id="XP_056699179.1">
    <property type="nucleotide sequence ID" value="XM_056843201.1"/>
</dbReference>
<evidence type="ECO:0000256" key="2">
    <source>
        <dbReference type="PROSITE-ProRule" id="PRU00708"/>
    </source>
</evidence>
<dbReference type="RefSeq" id="XP_056699181.1">
    <property type="nucleotide sequence ID" value="XM_056843203.1"/>
</dbReference>
<dbReference type="PROSITE" id="PS51375">
    <property type="entry name" value="PPR"/>
    <property type="match status" value="6"/>
</dbReference>
<dbReference type="GO" id="GO:0009451">
    <property type="term" value="P:RNA modification"/>
    <property type="evidence" value="ECO:0007669"/>
    <property type="project" value="InterPro"/>
</dbReference>
<keyword evidence="1" id="KW-0677">Repeat</keyword>
<reference evidence="3" key="1">
    <citation type="journal article" date="2021" name="Nat. Commun.">
        <title>Genomic analyses provide insights into spinach domestication and the genetic basis of agronomic traits.</title>
        <authorList>
            <person name="Cai X."/>
            <person name="Sun X."/>
            <person name="Xu C."/>
            <person name="Sun H."/>
            <person name="Wang X."/>
            <person name="Ge C."/>
            <person name="Zhang Z."/>
            <person name="Wang Q."/>
            <person name="Fei Z."/>
            <person name="Jiao C."/>
            <person name="Wang Q."/>
        </authorList>
    </citation>
    <scope>NUCLEOTIDE SEQUENCE [LARGE SCALE GENOMIC DNA]</scope>
    <source>
        <strain evidence="3">cv. Varoflay</strain>
    </source>
</reference>
<evidence type="ECO:0000313" key="6">
    <source>
        <dbReference type="RefSeq" id="XP_021835876.2"/>
    </source>
</evidence>
<evidence type="ECO:0000313" key="9">
    <source>
        <dbReference type="RefSeq" id="XP_056699179.1"/>
    </source>
</evidence>
<evidence type="ECO:0000313" key="13">
    <source>
        <dbReference type="RefSeq" id="XP_056699183.1"/>
    </source>
</evidence>
<dbReference type="RefSeq" id="XP_056699180.1">
    <property type="nucleotide sequence ID" value="XM_056843202.1"/>
</dbReference>
<dbReference type="InterPro" id="IPR046960">
    <property type="entry name" value="PPR_At4g14850-like_plant"/>
</dbReference>
<evidence type="ECO:0000313" key="4">
    <source>
        <dbReference type="RefSeq" id="XP_021835873.2"/>
    </source>
</evidence>
<feature type="repeat" description="PPR" evidence="2">
    <location>
        <begin position="85"/>
        <end position="119"/>
    </location>
</feature>
<dbReference type="NCBIfam" id="TIGR00756">
    <property type="entry name" value="PPR"/>
    <property type="match status" value="9"/>
</dbReference>
<dbReference type="KEGG" id="soe:110775571"/>
<gene>
    <name evidence="4 5 6 7 8 9 10 11 12 13 14" type="primary">LOC110775571</name>
</gene>
<feature type="repeat" description="PPR" evidence="2">
    <location>
        <begin position="212"/>
        <end position="246"/>
    </location>
</feature>
<evidence type="ECO:0000313" key="11">
    <source>
        <dbReference type="RefSeq" id="XP_056699181.1"/>
    </source>
</evidence>
<evidence type="ECO:0000313" key="8">
    <source>
        <dbReference type="RefSeq" id="XP_056699178.1"/>
    </source>
</evidence>
<feature type="repeat" description="PPR" evidence="2">
    <location>
        <begin position="508"/>
        <end position="542"/>
    </location>
</feature>
<evidence type="ECO:0000313" key="3">
    <source>
        <dbReference type="Proteomes" id="UP000813463"/>
    </source>
</evidence>
<feature type="repeat" description="PPR" evidence="2">
    <location>
        <begin position="407"/>
        <end position="441"/>
    </location>
</feature>
<evidence type="ECO:0000313" key="14">
    <source>
        <dbReference type="RefSeq" id="XP_056699184.1"/>
    </source>
</evidence>
<feature type="repeat" description="PPR" evidence="2">
    <location>
        <begin position="345"/>
        <end position="379"/>
    </location>
</feature>
<dbReference type="Proteomes" id="UP000813463">
    <property type="component" value="Chromosome 4"/>
</dbReference>
<dbReference type="RefSeq" id="XP_021835875.2">
    <property type="nucleotide sequence ID" value="XM_021980183.2"/>
</dbReference>
<protein>
    <submittedName>
        <fullName evidence="4 5">Pentatricopeptide repeat-containing protein At1g53600, mitochondrial</fullName>
    </submittedName>
</protein>
<name>A0A9R0HRY4_SPIOL</name>
<feature type="repeat" description="PPR" evidence="2">
    <location>
        <begin position="181"/>
        <end position="211"/>
    </location>
</feature>
<dbReference type="RefSeq" id="XP_056699178.1">
    <property type="nucleotide sequence ID" value="XM_056843200.1"/>
</dbReference>
<evidence type="ECO:0000313" key="10">
    <source>
        <dbReference type="RefSeq" id="XP_056699180.1"/>
    </source>
</evidence>
<dbReference type="RefSeq" id="XP_056699177.1">
    <property type="nucleotide sequence ID" value="XM_056843199.1"/>
</dbReference>
<dbReference type="GeneID" id="110775571"/>
<accession>A0A9R0HRY4</accession>
<evidence type="ECO:0000313" key="5">
    <source>
        <dbReference type="RefSeq" id="XP_021835875.2"/>
    </source>
</evidence>
<evidence type="ECO:0000313" key="12">
    <source>
        <dbReference type="RefSeq" id="XP_056699182.1"/>
    </source>
</evidence>
<dbReference type="AlphaFoldDB" id="A0A9R0HRY4"/>
<dbReference type="RefSeq" id="XP_056699184.1">
    <property type="nucleotide sequence ID" value="XM_056843206.1"/>
</dbReference>